<dbReference type="Bgee" id="ENSOANG00000010814">
    <property type="expression patterns" value="Expressed in adult mammalian kidney and 7 other cell types or tissues"/>
</dbReference>
<evidence type="ECO:0000256" key="8">
    <source>
        <dbReference type="ARBA" id="ARBA00023228"/>
    </source>
</evidence>
<dbReference type="GO" id="GO:0004197">
    <property type="term" value="F:cysteine-type endopeptidase activity"/>
    <property type="evidence" value="ECO:0000318"/>
    <property type="project" value="GO_Central"/>
</dbReference>
<dbReference type="InterPro" id="IPR039417">
    <property type="entry name" value="Peptidase_C1A_papain-like"/>
</dbReference>
<reference evidence="13 14" key="1">
    <citation type="journal article" date="2008" name="Nature">
        <title>Genome analysis of the platypus reveals unique signatures of evolution.</title>
        <authorList>
            <person name="Warren W.C."/>
            <person name="Hillier L.W."/>
            <person name="Marshall Graves J.A."/>
            <person name="Birney E."/>
            <person name="Ponting C.P."/>
            <person name="Grutzner F."/>
            <person name="Belov K."/>
            <person name="Miller W."/>
            <person name="Clarke L."/>
            <person name="Chinwalla A.T."/>
            <person name="Yang S.P."/>
            <person name="Heger A."/>
            <person name="Locke D.P."/>
            <person name="Miethke P."/>
            <person name="Waters P.D."/>
            <person name="Veyrunes F."/>
            <person name="Fulton L."/>
            <person name="Fulton B."/>
            <person name="Graves T."/>
            <person name="Wallis J."/>
            <person name="Puente X.S."/>
            <person name="Lopez-Otin C."/>
            <person name="Ordonez G.R."/>
            <person name="Eichler E.E."/>
            <person name="Chen L."/>
            <person name="Cheng Z."/>
            <person name="Deakin J.E."/>
            <person name="Alsop A."/>
            <person name="Thompson K."/>
            <person name="Kirby P."/>
            <person name="Papenfuss A.T."/>
            <person name="Wakefield M.J."/>
            <person name="Olender T."/>
            <person name="Lancet D."/>
            <person name="Huttley G.A."/>
            <person name="Smit A.F."/>
            <person name="Pask A."/>
            <person name="Temple-Smith P."/>
            <person name="Batzer M.A."/>
            <person name="Walker J.A."/>
            <person name="Konkel M.K."/>
            <person name="Harris R.S."/>
            <person name="Whittington C.M."/>
            <person name="Wong E.S."/>
            <person name="Gemmell N.J."/>
            <person name="Buschiazzo E."/>
            <person name="Vargas Jentzsch I.M."/>
            <person name="Merkel A."/>
            <person name="Schmitz J."/>
            <person name="Zemann A."/>
            <person name="Churakov G."/>
            <person name="Kriegs J.O."/>
            <person name="Brosius J."/>
            <person name="Murchison E.P."/>
            <person name="Sachidanandam R."/>
            <person name="Smith C."/>
            <person name="Hannon G.J."/>
            <person name="Tsend-Ayush E."/>
            <person name="McMillan D."/>
            <person name="Attenborough R."/>
            <person name="Rens W."/>
            <person name="Ferguson-Smith M."/>
            <person name="Lefevre C.M."/>
            <person name="Sharp J.A."/>
            <person name="Nicholas K.R."/>
            <person name="Ray D.A."/>
            <person name="Kube M."/>
            <person name="Reinhardt R."/>
            <person name="Pringle T.H."/>
            <person name="Taylor J."/>
            <person name="Jones R.C."/>
            <person name="Nixon B."/>
            <person name="Dacheux J.L."/>
            <person name="Niwa H."/>
            <person name="Sekita Y."/>
            <person name="Huang X."/>
            <person name="Stark A."/>
            <person name="Kheradpour P."/>
            <person name="Kellis M."/>
            <person name="Flicek P."/>
            <person name="Chen Y."/>
            <person name="Webber C."/>
            <person name="Hardison R."/>
            <person name="Nelson J."/>
            <person name="Hallsworth-Pepin K."/>
            <person name="Delehaunty K."/>
            <person name="Markovic C."/>
            <person name="Minx P."/>
            <person name="Feng Y."/>
            <person name="Kremitzki C."/>
            <person name="Mitreva M."/>
            <person name="Glasscock J."/>
            <person name="Wylie T."/>
            <person name="Wohldmann P."/>
            <person name="Thiru P."/>
            <person name="Nhan M.N."/>
            <person name="Pohl C.S."/>
            <person name="Smith S.M."/>
            <person name="Hou S."/>
            <person name="Nefedov M."/>
            <person name="de Jong P.J."/>
            <person name="Renfree M.B."/>
            <person name="Mardis E.R."/>
            <person name="Wilson R.K."/>
        </authorList>
    </citation>
    <scope>NUCLEOTIDE SEQUENCE [LARGE SCALE GENOMIC DNA]</scope>
    <source>
        <strain evidence="13 14">Glennie</strain>
    </source>
</reference>
<dbReference type="SUPFAM" id="SSF54001">
    <property type="entry name" value="Cysteine proteinases"/>
    <property type="match status" value="1"/>
</dbReference>
<feature type="domain" description="Peptidase C1A papain C-terminal" evidence="11">
    <location>
        <begin position="122"/>
        <end position="342"/>
    </location>
</feature>
<keyword evidence="10" id="KW-0732">Signal</keyword>
<dbReference type="FunFam" id="3.90.70.10:FF:000332">
    <property type="entry name" value="Cathepsin L1"/>
    <property type="match status" value="1"/>
</dbReference>
<evidence type="ECO:0000256" key="10">
    <source>
        <dbReference type="SAM" id="SignalP"/>
    </source>
</evidence>
<keyword evidence="4" id="KW-0378">Hydrolase</keyword>
<evidence type="ECO:0000256" key="2">
    <source>
        <dbReference type="ARBA" id="ARBA00008455"/>
    </source>
</evidence>
<evidence type="ECO:0000259" key="11">
    <source>
        <dbReference type="SMART" id="SM00645"/>
    </source>
</evidence>
<evidence type="ECO:0000256" key="3">
    <source>
        <dbReference type="ARBA" id="ARBA00022670"/>
    </source>
</evidence>
<dbReference type="PROSITE" id="PS00640">
    <property type="entry name" value="THIOL_PROTEASE_ASN"/>
    <property type="match status" value="1"/>
</dbReference>
<evidence type="ECO:0000256" key="5">
    <source>
        <dbReference type="ARBA" id="ARBA00022807"/>
    </source>
</evidence>
<dbReference type="GO" id="GO:0005764">
    <property type="term" value="C:lysosome"/>
    <property type="evidence" value="ECO:0000318"/>
    <property type="project" value="GO_Central"/>
</dbReference>
<dbReference type="GO" id="GO:0005615">
    <property type="term" value="C:extracellular space"/>
    <property type="evidence" value="ECO:0000318"/>
    <property type="project" value="GO_Central"/>
</dbReference>
<dbReference type="GeneTree" id="ENSGT00940000153321"/>
<evidence type="ECO:0000313" key="14">
    <source>
        <dbReference type="Proteomes" id="UP000002279"/>
    </source>
</evidence>
<evidence type="ECO:0000256" key="4">
    <source>
        <dbReference type="ARBA" id="ARBA00022801"/>
    </source>
</evidence>
<evidence type="ECO:0000256" key="7">
    <source>
        <dbReference type="ARBA" id="ARBA00023157"/>
    </source>
</evidence>
<accession>A0A6I8NR67</accession>
<dbReference type="InterPro" id="IPR000668">
    <property type="entry name" value="Peptidase_C1A_C"/>
</dbReference>
<reference evidence="13" key="2">
    <citation type="submission" date="2025-08" db="UniProtKB">
        <authorList>
            <consortium name="Ensembl"/>
        </authorList>
    </citation>
    <scope>IDENTIFICATION</scope>
    <source>
        <strain evidence="13">Glennie</strain>
    </source>
</reference>
<dbReference type="PRINTS" id="PR00705">
    <property type="entry name" value="PAPAIN"/>
</dbReference>
<keyword evidence="14" id="KW-1185">Reference proteome</keyword>
<dbReference type="InterPro" id="IPR038765">
    <property type="entry name" value="Papain-like_cys_pep_sf"/>
</dbReference>
<dbReference type="Pfam" id="PF08246">
    <property type="entry name" value="Inhibitor_I29"/>
    <property type="match status" value="1"/>
</dbReference>
<dbReference type="SMART" id="SM00645">
    <property type="entry name" value="Pept_C1"/>
    <property type="match status" value="1"/>
</dbReference>
<evidence type="ECO:0000259" key="12">
    <source>
        <dbReference type="SMART" id="SM00848"/>
    </source>
</evidence>
<sequence>MTSLLRLVTLSLVVAAAPTVLGLPRLDSALDRHWERWKAWHRRDYRENEDGWRRAVWEKNLKMIEMHNREYSVGKRSFKMEMNHFGDMTNEEFRQVMNGFRYDRSARKVQGSVFLEPNFVEAPKSVDWRQKGYVTPVKNQGQCGSCWAFSTTGSLEGQHFRKTGKLVSLSEQNLVDCSRPQGNHGCNGGLMDYAFQYIKDNGGIDSEESYPYVGKDNDQCSYKPECAAANDTGFVDIPPHREKALMKAVATVGPISVAIDAGHSSFQFYRSGVYYEPDCSSEDLDHGVLVVGYGLQGKDQDGKKYWIVKNSWGEEWGDRGYILMAKDRNNHCGIATAASYPLVTSLGEAARPSRKNPGPGIRRTGRRTPGRSLNLSGLQLPPPLLAWDPEIWGS</sequence>
<protein>
    <recommendedName>
        <fullName evidence="15">Cathepsin L</fullName>
    </recommendedName>
</protein>
<dbReference type="CDD" id="cd02248">
    <property type="entry name" value="Peptidase_C1A"/>
    <property type="match status" value="1"/>
</dbReference>
<keyword evidence="6" id="KW-0865">Zymogen</keyword>
<dbReference type="InterPro" id="IPR000169">
    <property type="entry name" value="Pept_cys_AS"/>
</dbReference>
<keyword evidence="5" id="KW-0788">Thiol protease</keyword>
<evidence type="ECO:0000256" key="1">
    <source>
        <dbReference type="ARBA" id="ARBA00004371"/>
    </source>
</evidence>
<keyword evidence="8" id="KW-0458">Lysosome</keyword>
<dbReference type="PANTHER" id="PTHR12411">
    <property type="entry name" value="CYSTEINE PROTEASE FAMILY C1-RELATED"/>
    <property type="match status" value="1"/>
</dbReference>
<dbReference type="InterPro" id="IPR025661">
    <property type="entry name" value="Pept_asp_AS"/>
</dbReference>
<evidence type="ECO:0000256" key="6">
    <source>
        <dbReference type="ARBA" id="ARBA00023145"/>
    </source>
</evidence>
<gene>
    <name evidence="13" type="primary">CTSL</name>
</gene>
<evidence type="ECO:0000313" key="13">
    <source>
        <dbReference type="Ensembl" id="ENSOANP00000043520.1"/>
    </source>
</evidence>
<dbReference type="GO" id="GO:0051603">
    <property type="term" value="P:proteolysis involved in protein catabolic process"/>
    <property type="evidence" value="ECO:0000318"/>
    <property type="project" value="GO_Central"/>
</dbReference>
<evidence type="ECO:0000256" key="9">
    <source>
        <dbReference type="SAM" id="MobiDB-lite"/>
    </source>
</evidence>
<feature type="region of interest" description="Disordered" evidence="9">
    <location>
        <begin position="349"/>
        <end position="377"/>
    </location>
</feature>
<dbReference type="SMART" id="SM00848">
    <property type="entry name" value="Inhibitor_I29"/>
    <property type="match status" value="1"/>
</dbReference>
<keyword evidence="7" id="KW-1015">Disulfide bond</keyword>
<dbReference type="InParanoid" id="A0A6I8NR67"/>
<dbReference type="Pfam" id="PF00112">
    <property type="entry name" value="Peptidase_C1"/>
    <property type="match status" value="1"/>
</dbReference>
<organism evidence="13 14">
    <name type="scientific">Ornithorhynchus anatinus</name>
    <name type="common">Duckbill platypus</name>
    <dbReference type="NCBI Taxonomy" id="9258"/>
    <lineage>
        <taxon>Eukaryota</taxon>
        <taxon>Metazoa</taxon>
        <taxon>Chordata</taxon>
        <taxon>Craniata</taxon>
        <taxon>Vertebrata</taxon>
        <taxon>Euteleostomi</taxon>
        <taxon>Mammalia</taxon>
        <taxon>Monotremata</taxon>
        <taxon>Ornithorhynchidae</taxon>
        <taxon>Ornithorhynchus</taxon>
    </lineage>
</organism>
<feature type="domain" description="Cathepsin propeptide inhibitor" evidence="12">
    <location>
        <begin position="34"/>
        <end position="93"/>
    </location>
</feature>
<reference evidence="13" key="3">
    <citation type="submission" date="2025-09" db="UniProtKB">
        <authorList>
            <consortium name="Ensembl"/>
        </authorList>
    </citation>
    <scope>IDENTIFICATION</scope>
    <source>
        <strain evidence="13">Glennie</strain>
    </source>
</reference>
<dbReference type="InterPro" id="IPR025660">
    <property type="entry name" value="Pept_his_AS"/>
</dbReference>
<feature type="chain" id="PRO_5026011993" description="Cathepsin L" evidence="10">
    <location>
        <begin position="23"/>
        <end position="394"/>
    </location>
</feature>
<name>A0A6I8NR67_ORNAN</name>
<dbReference type="Proteomes" id="UP000002279">
    <property type="component" value="Chromosome X5"/>
</dbReference>
<dbReference type="Ensembl" id="ENSOANT00000072612.1">
    <property type="protein sequence ID" value="ENSOANP00000043520.1"/>
    <property type="gene ID" value="ENSOANG00000010814.3"/>
</dbReference>
<proteinExistence type="inferred from homology"/>
<feature type="signal peptide" evidence="10">
    <location>
        <begin position="1"/>
        <end position="22"/>
    </location>
</feature>
<dbReference type="FunCoup" id="A0A6I8NR67">
    <property type="interactions" value="1015"/>
</dbReference>
<dbReference type="Gene3D" id="3.90.70.10">
    <property type="entry name" value="Cysteine proteinases"/>
    <property type="match status" value="1"/>
</dbReference>
<dbReference type="PROSITE" id="PS00639">
    <property type="entry name" value="THIOL_PROTEASE_HIS"/>
    <property type="match status" value="1"/>
</dbReference>
<comment type="similarity">
    <text evidence="2">Belongs to the peptidase C1 family.</text>
</comment>
<evidence type="ECO:0008006" key="15">
    <source>
        <dbReference type="Google" id="ProtNLM"/>
    </source>
</evidence>
<comment type="subcellular location">
    <subcellularLocation>
        <location evidence="1">Lysosome</location>
    </subcellularLocation>
</comment>
<dbReference type="AlphaFoldDB" id="A0A6I8NR67"/>
<keyword evidence="3" id="KW-0645">Protease</keyword>
<dbReference type="InterPro" id="IPR013201">
    <property type="entry name" value="Prot_inhib_I29"/>
</dbReference>
<dbReference type="PROSITE" id="PS00139">
    <property type="entry name" value="THIOL_PROTEASE_CYS"/>
    <property type="match status" value="1"/>
</dbReference>
<dbReference type="InterPro" id="IPR013128">
    <property type="entry name" value="Peptidase_C1A"/>
</dbReference>